<feature type="domain" description="FecR protein" evidence="2">
    <location>
        <begin position="111"/>
        <end position="208"/>
    </location>
</feature>
<reference evidence="5" key="1">
    <citation type="journal article" date="2019" name="Int. J. Syst. Evol. Microbiol.">
        <title>The Global Catalogue of Microorganisms (GCM) 10K type strain sequencing project: providing services to taxonomists for standard genome sequencing and annotation.</title>
        <authorList>
            <consortium name="The Broad Institute Genomics Platform"/>
            <consortium name="The Broad Institute Genome Sequencing Center for Infectious Disease"/>
            <person name="Wu L."/>
            <person name="Ma J."/>
        </authorList>
    </citation>
    <scope>NUCLEOTIDE SEQUENCE [LARGE SCALE GENOMIC DNA]</scope>
    <source>
        <strain evidence="5">CGMCC 1.12966</strain>
    </source>
</reference>
<dbReference type="Gene3D" id="2.60.120.1440">
    <property type="match status" value="1"/>
</dbReference>
<sequence>MKKKLFHFLTYRYHKGLASEQEAQLFDRWYQDLDHRSQQLPDDLQEREQRSLGAIFHTLDQVAVRPVMFGKQWRRIVAAAVMICFAIGIGLMVPLFDRSPIDATPRPAYRVIETGVGERKAVRLPDGSNIVLHARSSLRLDEKRYGKTSRTVELLRGEAFFDVEKDSSRAFIVRTGPLQTKVLGTSFGIQAYPEMSEQVISVYSGRVQVQHGEHTLGILRRGEQIRFDKNTVNSALIKFDSATAHSWLSGRILLQQASFEEVALAIKNNYGVTLRPASKEIAHQQYSLPIEEHVPFADVLQVICDMHRNRSRKEGDIVLIY</sequence>
<dbReference type="PIRSF" id="PIRSF018266">
    <property type="entry name" value="FecR"/>
    <property type="match status" value="1"/>
</dbReference>
<keyword evidence="1" id="KW-0472">Membrane</keyword>
<keyword evidence="1" id="KW-0812">Transmembrane</keyword>
<dbReference type="PANTHER" id="PTHR30273">
    <property type="entry name" value="PERIPLASMIC SIGNAL SENSOR AND SIGMA FACTOR ACTIVATOR FECR-RELATED"/>
    <property type="match status" value="1"/>
</dbReference>
<dbReference type="RefSeq" id="WP_189624865.1">
    <property type="nucleotide sequence ID" value="NZ_BNAF01000001.1"/>
</dbReference>
<keyword evidence="1" id="KW-1133">Transmembrane helix</keyword>
<dbReference type="PANTHER" id="PTHR30273:SF2">
    <property type="entry name" value="PROTEIN FECR"/>
    <property type="match status" value="1"/>
</dbReference>
<evidence type="ECO:0000259" key="3">
    <source>
        <dbReference type="Pfam" id="PF16344"/>
    </source>
</evidence>
<gene>
    <name evidence="4" type="ORF">GCM10017764_03450</name>
</gene>
<evidence type="ECO:0000313" key="4">
    <source>
        <dbReference type="EMBL" id="GHE23377.1"/>
    </source>
</evidence>
<feature type="transmembrane region" description="Helical" evidence="1">
    <location>
        <begin position="76"/>
        <end position="96"/>
    </location>
</feature>
<dbReference type="InterPro" id="IPR012373">
    <property type="entry name" value="Ferrdict_sens_TM"/>
</dbReference>
<keyword evidence="5" id="KW-1185">Reference proteome</keyword>
<organism evidence="4 5">
    <name type="scientific">Sphingobacterium griseoflavum</name>
    <dbReference type="NCBI Taxonomy" id="1474952"/>
    <lineage>
        <taxon>Bacteria</taxon>
        <taxon>Pseudomonadati</taxon>
        <taxon>Bacteroidota</taxon>
        <taxon>Sphingobacteriia</taxon>
        <taxon>Sphingobacteriales</taxon>
        <taxon>Sphingobacteriaceae</taxon>
        <taxon>Sphingobacterium</taxon>
    </lineage>
</organism>
<evidence type="ECO:0000313" key="5">
    <source>
        <dbReference type="Proteomes" id="UP000620550"/>
    </source>
</evidence>
<dbReference type="Pfam" id="PF04773">
    <property type="entry name" value="FecR"/>
    <property type="match status" value="1"/>
</dbReference>
<protein>
    <submittedName>
        <fullName evidence="4">Iron dicitrate transporter FecR</fullName>
    </submittedName>
</protein>
<feature type="domain" description="Protein FecR C-terminal" evidence="3">
    <location>
        <begin position="252"/>
        <end position="320"/>
    </location>
</feature>
<dbReference type="Proteomes" id="UP000620550">
    <property type="component" value="Unassembled WGS sequence"/>
</dbReference>
<name>A0ABQ3HT75_9SPHI</name>
<accession>A0ABQ3HT75</accession>
<comment type="caution">
    <text evidence="4">The sequence shown here is derived from an EMBL/GenBank/DDBJ whole genome shotgun (WGS) entry which is preliminary data.</text>
</comment>
<dbReference type="Pfam" id="PF16344">
    <property type="entry name" value="FecR_C"/>
    <property type="match status" value="1"/>
</dbReference>
<evidence type="ECO:0000256" key="1">
    <source>
        <dbReference type="SAM" id="Phobius"/>
    </source>
</evidence>
<dbReference type="Gene3D" id="3.55.50.30">
    <property type="match status" value="1"/>
</dbReference>
<evidence type="ECO:0000259" key="2">
    <source>
        <dbReference type="Pfam" id="PF04773"/>
    </source>
</evidence>
<proteinExistence type="predicted"/>
<dbReference type="InterPro" id="IPR006860">
    <property type="entry name" value="FecR"/>
</dbReference>
<dbReference type="EMBL" id="BNAF01000001">
    <property type="protein sequence ID" value="GHE23377.1"/>
    <property type="molecule type" value="Genomic_DNA"/>
</dbReference>
<dbReference type="InterPro" id="IPR032508">
    <property type="entry name" value="FecR_C"/>
</dbReference>